<dbReference type="PANTHER" id="PTHR46791:SF7">
    <property type="entry name" value="INTEGRASE CATALYTIC DOMAIN-CONTAINING PROTEIN"/>
    <property type="match status" value="1"/>
</dbReference>
<dbReference type="PANTHER" id="PTHR46791">
    <property type="entry name" value="EXPRESSED PROTEIN"/>
    <property type="match status" value="1"/>
</dbReference>
<evidence type="ECO:0000313" key="2">
    <source>
        <dbReference type="EMBL" id="CAB4037267.1"/>
    </source>
</evidence>
<gene>
    <name evidence="2" type="ORF">PACLA_8A030627</name>
</gene>
<sequence>MEDHREYGPTMVAKMWIYGEKISTLGEESTPVLVGNSVHNQRIERHNQALNEQVISVFKNEFYQLESEGILDVNNDSNIFCLHYVYLPRINQTISEFVSAHNNHKVSTEKNNIPQQLFWSNLHLTEMHHVAPPEHTYQPNIGELMENDLPHATVPETPNLLNENGLNELQQLVSSLSDAG</sequence>
<organism evidence="2 3">
    <name type="scientific">Paramuricea clavata</name>
    <name type="common">Red gorgonian</name>
    <name type="synonym">Violescent sea-whip</name>
    <dbReference type="NCBI Taxonomy" id="317549"/>
    <lineage>
        <taxon>Eukaryota</taxon>
        <taxon>Metazoa</taxon>
        <taxon>Cnidaria</taxon>
        <taxon>Anthozoa</taxon>
        <taxon>Octocorallia</taxon>
        <taxon>Malacalcyonacea</taxon>
        <taxon>Plexauridae</taxon>
        <taxon>Paramuricea</taxon>
    </lineage>
</organism>
<evidence type="ECO:0000259" key="1">
    <source>
        <dbReference type="Pfam" id="PF24764"/>
    </source>
</evidence>
<dbReference type="EMBL" id="CACRXK020022896">
    <property type="protein sequence ID" value="CAB4037267.1"/>
    <property type="molecule type" value="Genomic_DNA"/>
</dbReference>
<dbReference type="Proteomes" id="UP001152795">
    <property type="component" value="Unassembled WGS sequence"/>
</dbReference>
<accession>A0A7D9JYD3</accession>
<protein>
    <recommendedName>
        <fullName evidence="1">Integrase core domain-containing protein</fullName>
    </recommendedName>
</protein>
<dbReference type="Pfam" id="PF24764">
    <property type="entry name" value="rva_4"/>
    <property type="match status" value="1"/>
</dbReference>
<feature type="domain" description="Integrase core" evidence="1">
    <location>
        <begin position="26"/>
        <end position="121"/>
    </location>
</feature>
<dbReference type="InterPro" id="IPR058913">
    <property type="entry name" value="Integrase_dom_put"/>
</dbReference>
<comment type="caution">
    <text evidence="2">The sequence shown here is derived from an EMBL/GenBank/DDBJ whole genome shotgun (WGS) entry which is preliminary data.</text>
</comment>
<evidence type="ECO:0000313" key="3">
    <source>
        <dbReference type="Proteomes" id="UP001152795"/>
    </source>
</evidence>
<dbReference type="OrthoDB" id="10515721at2759"/>
<proteinExistence type="predicted"/>
<reference evidence="2" key="1">
    <citation type="submission" date="2020-04" db="EMBL/GenBank/DDBJ databases">
        <authorList>
            <person name="Alioto T."/>
            <person name="Alioto T."/>
            <person name="Gomez Garrido J."/>
        </authorList>
    </citation>
    <scope>NUCLEOTIDE SEQUENCE</scope>
    <source>
        <strain evidence="2">A484AB</strain>
    </source>
</reference>
<dbReference type="AlphaFoldDB" id="A0A7D9JYD3"/>
<name>A0A7D9JYD3_PARCT</name>
<keyword evidence="3" id="KW-1185">Reference proteome</keyword>
<feature type="non-terminal residue" evidence="2">
    <location>
        <position position="180"/>
    </location>
</feature>